<evidence type="ECO:0000313" key="2">
    <source>
        <dbReference type="EMBL" id="TEB40532.1"/>
    </source>
</evidence>
<keyword evidence="2" id="KW-0378">Hydrolase</keyword>
<dbReference type="GO" id="GO:0016787">
    <property type="term" value="F:hydrolase activity"/>
    <property type="evidence" value="ECO:0007669"/>
    <property type="project" value="UniProtKB-KW"/>
</dbReference>
<name>A0A4Y7U421_9FLAO</name>
<dbReference type="EMBL" id="QWDN01001197">
    <property type="protein sequence ID" value="TEB40532.1"/>
    <property type="molecule type" value="Genomic_DNA"/>
</dbReference>
<feature type="non-terminal residue" evidence="2">
    <location>
        <position position="1"/>
    </location>
</feature>
<dbReference type="SUPFAM" id="SSF51126">
    <property type="entry name" value="Pectin lyase-like"/>
    <property type="match status" value="1"/>
</dbReference>
<organism evidence="2 3">
    <name type="scientific">Flavobacterium circumlabens</name>
    <dbReference type="NCBI Taxonomy" id="2133765"/>
    <lineage>
        <taxon>Bacteria</taxon>
        <taxon>Pseudomonadati</taxon>
        <taxon>Bacteroidota</taxon>
        <taxon>Flavobacteriia</taxon>
        <taxon>Flavobacteriales</taxon>
        <taxon>Flavobacteriaceae</taxon>
        <taxon>Flavobacterium</taxon>
    </lineage>
</organism>
<feature type="domain" description="Rhamnogalacturonase A/B/Epimerase-like pectate lyase" evidence="1">
    <location>
        <begin position="13"/>
        <end position="66"/>
    </location>
</feature>
<dbReference type="Pfam" id="PF12708">
    <property type="entry name" value="Pect-lyase_RHGA_epim"/>
    <property type="match status" value="1"/>
</dbReference>
<accession>A0A4Y7U421</accession>
<reference evidence="2 3" key="1">
    <citation type="journal article" date="2018" name="Syst. Appl. Microbiol.">
        <title>Flavobacterium circumlabens sp. nov. and Flavobacterium cupreum sp. nov., two psychrotrophic species isolated from Antarctic environmental samples.</title>
        <authorList>
            <person name="Kralova S."/>
            <person name="Busse H.J."/>
            <person name="Svec P."/>
            <person name="Maslanova I."/>
            <person name="Stankova E."/>
            <person name="Bartak M."/>
            <person name="Sedlacek I."/>
        </authorList>
    </citation>
    <scope>NUCLEOTIDE SEQUENCE [LARGE SCALE GENOMIC DNA]</scope>
    <source>
        <strain evidence="2 3">CCM 8828</strain>
    </source>
</reference>
<dbReference type="InterPro" id="IPR051801">
    <property type="entry name" value="GH28_Enzymes"/>
</dbReference>
<dbReference type="InterPro" id="IPR024535">
    <property type="entry name" value="RHGA/B-epi-like_pectate_lyase"/>
</dbReference>
<dbReference type="InterPro" id="IPR011050">
    <property type="entry name" value="Pectin_lyase_fold/virulence"/>
</dbReference>
<evidence type="ECO:0000259" key="1">
    <source>
        <dbReference type="Pfam" id="PF12708"/>
    </source>
</evidence>
<comment type="caution">
    <text evidence="2">The sequence shown here is derived from an EMBL/GenBank/DDBJ whole genome shotgun (WGS) entry which is preliminary data.</text>
</comment>
<dbReference type="PANTHER" id="PTHR31339">
    <property type="entry name" value="PECTIN LYASE-RELATED"/>
    <property type="match status" value="1"/>
</dbReference>
<sequence length="99" mass="10869">GIPLTHFSDKTYNVKDFGAVADGKTSNTLAFEKAIKECTKNGGGKVLVPNGKYLIGPIHLESNVNLHLEDQAEILFSTDAKEYPLVHTSWEGTELMNYS</sequence>
<feature type="non-terminal residue" evidence="2">
    <location>
        <position position="99"/>
    </location>
</feature>
<evidence type="ECO:0000313" key="3">
    <source>
        <dbReference type="Proteomes" id="UP000298340"/>
    </source>
</evidence>
<dbReference type="PANTHER" id="PTHR31339:SF9">
    <property type="entry name" value="PLASMIN AND FIBRONECTIN-BINDING PROTEIN A"/>
    <property type="match status" value="1"/>
</dbReference>
<dbReference type="AlphaFoldDB" id="A0A4Y7U421"/>
<protein>
    <submittedName>
        <fullName evidence="2">Glycoside hydrolase family 28 protein</fullName>
    </submittedName>
</protein>
<proteinExistence type="predicted"/>
<dbReference type="Proteomes" id="UP000298340">
    <property type="component" value="Unassembled WGS sequence"/>
</dbReference>
<gene>
    <name evidence="2" type="ORF">D0809_30130</name>
</gene>
<dbReference type="InterPro" id="IPR012334">
    <property type="entry name" value="Pectin_lyas_fold"/>
</dbReference>
<dbReference type="Gene3D" id="2.160.20.10">
    <property type="entry name" value="Single-stranded right-handed beta-helix, Pectin lyase-like"/>
    <property type="match status" value="1"/>
</dbReference>
<dbReference type="RefSeq" id="WP_306462620.1">
    <property type="nucleotide sequence ID" value="NZ_QWDN01001197.1"/>
</dbReference>